<keyword evidence="1" id="KW-0732">Signal</keyword>
<reference evidence="3" key="1">
    <citation type="submission" date="2016-10" db="EMBL/GenBank/DDBJ databases">
        <authorList>
            <person name="Varghese N."/>
        </authorList>
    </citation>
    <scope>NUCLEOTIDE SEQUENCE [LARGE SCALE GENOMIC DNA]</scope>
    <source>
        <strain evidence="3">DSM 18820</strain>
    </source>
</reference>
<dbReference type="SUPFAM" id="SSF56281">
    <property type="entry name" value="Metallo-hydrolase/oxidoreductase"/>
    <property type="match status" value="1"/>
</dbReference>
<dbReference type="RefSeq" id="WP_068839673.1">
    <property type="nucleotide sequence ID" value="NZ_BMXC01000001.1"/>
</dbReference>
<feature type="signal peptide" evidence="1">
    <location>
        <begin position="1"/>
        <end position="20"/>
    </location>
</feature>
<name>A0A1I7G4K2_9BACT</name>
<dbReference type="Proteomes" id="UP000182491">
    <property type="component" value="Unassembled WGS sequence"/>
</dbReference>
<dbReference type="AlphaFoldDB" id="A0A1I7G4K2"/>
<sequence length="254" mass="27808">MKLKTILAFALSLGLFQAQAQLAATADTIPTKQGPLVVQPVTHGSLVLNYQGKNVYVDPYGGAELYAGLAKPDLILITDIHGDHMDPKTLGALQTSGVKMVVPQAVADQLPEQYKQQLVVLKNGESSTQQGIKVMAVPMYNLPESADAKHVKGRGNGYILEMGGKRVYISGDTEGTPEMRKLKNIDVAFVSMNLPYTMDVDQAADAVLDFKPKVIYPYHYRGQNGLSDVDSFKTQVNAKNKQIDVRLKDWYPAQ</sequence>
<organism evidence="2 3">
    <name type="scientific">Pontibacter akesuensis</name>
    <dbReference type="NCBI Taxonomy" id="388950"/>
    <lineage>
        <taxon>Bacteria</taxon>
        <taxon>Pseudomonadati</taxon>
        <taxon>Bacteroidota</taxon>
        <taxon>Cytophagia</taxon>
        <taxon>Cytophagales</taxon>
        <taxon>Hymenobacteraceae</taxon>
        <taxon>Pontibacter</taxon>
    </lineage>
</organism>
<gene>
    <name evidence="2" type="ORF">SAMN04487941_0714</name>
</gene>
<evidence type="ECO:0000256" key="1">
    <source>
        <dbReference type="SAM" id="SignalP"/>
    </source>
</evidence>
<dbReference type="PANTHER" id="PTHR43546:SF3">
    <property type="entry name" value="UPF0173 METAL-DEPENDENT HYDROLASE MJ1163"/>
    <property type="match status" value="1"/>
</dbReference>
<proteinExistence type="predicted"/>
<feature type="chain" id="PRO_5010238888" evidence="1">
    <location>
        <begin position="21"/>
        <end position="254"/>
    </location>
</feature>
<dbReference type="EMBL" id="FPCA01000001">
    <property type="protein sequence ID" value="SFU43395.1"/>
    <property type="molecule type" value="Genomic_DNA"/>
</dbReference>
<dbReference type="STRING" id="388950.GCA_001611675_03849"/>
<keyword evidence="3" id="KW-1185">Reference proteome</keyword>
<dbReference type="Pfam" id="PF13483">
    <property type="entry name" value="Lactamase_B_3"/>
    <property type="match status" value="1"/>
</dbReference>
<dbReference type="OrthoDB" id="9789133at2"/>
<evidence type="ECO:0000313" key="3">
    <source>
        <dbReference type="Proteomes" id="UP000182491"/>
    </source>
</evidence>
<dbReference type="Gene3D" id="3.60.15.10">
    <property type="entry name" value="Ribonuclease Z/Hydroxyacylglutathione hydrolase-like"/>
    <property type="match status" value="1"/>
</dbReference>
<dbReference type="InterPro" id="IPR036866">
    <property type="entry name" value="RibonucZ/Hydroxyglut_hydro"/>
</dbReference>
<dbReference type="PANTHER" id="PTHR43546">
    <property type="entry name" value="UPF0173 METAL-DEPENDENT HYDROLASE MJ1163-RELATED"/>
    <property type="match status" value="1"/>
</dbReference>
<accession>A0A1I7G4K2</accession>
<evidence type="ECO:0000313" key="2">
    <source>
        <dbReference type="EMBL" id="SFU43395.1"/>
    </source>
</evidence>
<protein>
    <submittedName>
        <fullName evidence="2">L-ascorbate metabolism protein UlaG, beta-lactamase superfamily</fullName>
    </submittedName>
</protein>
<dbReference type="InterPro" id="IPR050114">
    <property type="entry name" value="UPF0173_UPF0282_UlaG_hydrolase"/>
</dbReference>